<reference evidence="1 2" key="1">
    <citation type="journal article" date="2020" name="ISME J.">
        <title>Comparative genomics reveals insights into cyanobacterial evolution and habitat adaptation.</title>
        <authorList>
            <person name="Chen M.Y."/>
            <person name="Teng W.K."/>
            <person name="Zhao L."/>
            <person name="Hu C.X."/>
            <person name="Zhou Y.K."/>
            <person name="Han B.P."/>
            <person name="Song L.R."/>
            <person name="Shu W.S."/>
        </authorList>
    </citation>
    <scope>NUCLEOTIDE SEQUENCE [LARGE SCALE GENOMIC DNA]</scope>
    <source>
        <strain evidence="1 2">FACHB-159</strain>
    </source>
</reference>
<dbReference type="Proteomes" id="UP000637383">
    <property type="component" value="Unassembled WGS sequence"/>
</dbReference>
<gene>
    <name evidence="1" type="ORF">H6H03_01455</name>
</gene>
<evidence type="ECO:0000313" key="1">
    <source>
        <dbReference type="EMBL" id="MBD2732581.1"/>
    </source>
</evidence>
<keyword evidence="2" id="KW-1185">Reference proteome</keyword>
<evidence type="ECO:0000313" key="2">
    <source>
        <dbReference type="Proteomes" id="UP000637383"/>
    </source>
</evidence>
<protein>
    <submittedName>
        <fullName evidence="1">Uncharacterized protein</fullName>
    </submittedName>
</protein>
<sequence>MSYIIDTYANHESSDTYGGLRQRFSVFQATSKKKYSFCRGAQLAVRHHSVLHPNENAISKWLNTVLAKGIIYP</sequence>
<accession>A0ABR8K151</accession>
<name>A0ABR8K151_9NOSO</name>
<organism evidence="1 2">
    <name type="scientific">Nostoc paludosum FACHB-159</name>
    <dbReference type="NCBI Taxonomy" id="2692908"/>
    <lineage>
        <taxon>Bacteria</taxon>
        <taxon>Bacillati</taxon>
        <taxon>Cyanobacteriota</taxon>
        <taxon>Cyanophyceae</taxon>
        <taxon>Nostocales</taxon>
        <taxon>Nostocaceae</taxon>
        <taxon>Nostoc</taxon>
    </lineage>
</organism>
<proteinExistence type="predicted"/>
<dbReference type="EMBL" id="JACJTU010000001">
    <property type="protein sequence ID" value="MBD2732581.1"/>
    <property type="molecule type" value="Genomic_DNA"/>
</dbReference>
<comment type="caution">
    <text evidence="1">The sequence shown here is derived from an EMBL/GenBank/DDBJ whole genome shotgun (WGS) entry which is preliminary data.</text>
</comment>